<dbReference type="Proteomes" id="UP001152795">
    <property type="component" value="Unassembled WGS sequence"/>
</dbReference>
<dbReference type="InterPro" id="IPR052787">
    <property type="entry name" value="MAVS"/>
</dbReference>
<dbReference type="GO" id="GO:0003677">
    <property type="term" value="F:DNA binding"/>
    <property type="evidence" value="ECO:0007669"/>
    <property type="project" value="InterPro"/>
</dbReference>
<sequence>MVVDENTLGKKMKVLSKEAKLSVEYTNHSIRATTITILDRNGYEARHIMSVSGHRSESSLKSCTKTGDLTKSKMAGCLSSAIDSSEHHVAEIRNAINPDMSALATVSKDTEIESLLTNSQEELIMRDFSFQTTTQTSKQ</sequence>
<comment type="caution">
    <text evidence="1">The sequence shown here is derived from an EMBL/GenBank/DDBJ whole genome shotgun (WGS) entry which is preliminary data.</text>
</comment>
<proteinExistence type="predicted"/>
<dbReference type="InterPro" id="IPR013762">
    <property type="entry name" value="Integrase-like_cat_sf"/>
</dbReference>
<keyword evidence="2" id="KW-1185">Reference proteome</keyword>
<dbReference type="EMBL" id="CACRXK020027221">
    <property type="protein sequence ID" value="CAB4040767.1"/>
    <property type="molecule type" value="Genomic_DNA"/>
</dbReference>
<evidence type="ECO:0000313" key="1">
    <source>
        <dbReference type="EMBL" id="CAB4040767.1"/>
    </source>
</evidence>
<evidence type="ECO:0000313" key="2">
    <source>
        <dbReference type="Proteomes" id="UP001152795"/>
    </source>
</evidence>
<reference evidence="1" key="1">
    <citation type="submission" date="2020-04" db="EMBL/GenBank/DDBJ databases">
        <authorList>
            <person name="Alioto T."/>
            <person name="Alioto T."/>
            <person name="Gomez Garrido J."/>
        </authorList>
    </citation>
    <scope>NUCLEOTIDE SEQUENCE</scope>
    <source>
        <strain evidence="1">A484AB</strain>
    </source>
</reference>
<dbReference type="InterPro" id="IPR011010">
    <property type="entry name" value="DNA_brk_join_enz"/>
</dbReference>
<dbReference type="SUPFAM" id="SSF56349">
    <property type="entry name" value="DNA breaking-rejoining enzymes"/>
    <property type="match status" value="1"/>
</dbReference>
<dbReference type="GO" id="GO:0006310">
    <property type="term" value="P:DNA recombination"/>
    <property type="evidence" value="ECO:0007669"/>
    <property type="project" value="InterPro"/>
</dbReference>
<dbReference type="OrthoDB" id="6122740at2759"/>
<organism evidence="1 2">
    <name type="scientific">Paramuricea clavata</name>
    <name type="common">Red gorgonian</name>
    <name type="synonym">Violescent sea-whip</name>
    <dbReference type="NCBI Taxonomy" id="317549"/>
    <lineage>
        <taxon>Eukaryota</taxon>
        <taxon>Metazoa</taxon>
        <taxon>Cnidaria</taxon>
        <taxon>Anthozoa</taxon>
        <taxon>Octocorallia</taxon>
        <taxon>Malacalcyonacea</taxon>
        <taxon>Plexauridae</taxon>
        <taxon>Paramuricea</taxon>
    </lineage>
</organism>
<dbReference type="GO" id="GO:0015074">
    <property type="term" value="P:DNA integration"/>
    <property type="evidence" value="ECO:0007669"/>
    <property type="project" value="InterPro"/>
</dbReference>
<dbReference type="AlphaFoldDB" id="A0A7D9LZP4"/>
<dbReference type="PANTHER" id="PTHR21446:SF12">
    <property type="entry name" value="POTASSIUM CHANNEL TETRAMERIZATION DOMAIN CONTAINING 1"/>
    <property type="match status" value="1"/>
</dbReference>
<accession>A0A7D9LZP4</accession>
<gene>
    <name evidence="1" type="ORF">PACLA_8A041039</name>
</gene>
<dbReference type="Gene3D" id="1.10.443.10">
    <property type="entry name" value="Intergrase catalytic core"/>
    <property type="match status" value="1"/>
</dbReference>
<dbReference type="PANTHER" id="PTHR21446">
    <property type="entry name" value="DUF3504 DOMAIN-CONTAINING PROTEIN"/>
    <property type="match status" value="1"/>
</dbReference>
<name>A0A7D9LZP4_PARCT</name>
<protein>
    <submittedName>
        <fullName evidence="1">Integrator complex subunit 9-like</fullName>
    </submittedName>
</protein>